<accession>A0A7W9SW53</accession>
<evidence type="ECO:0000313" key="2">
    <source>
        <dbReference type="Proteomes" id="UP000520814"/>
    </source>
</evidence>
<dbReference type="AlphaFoldDB" id="A0A7W9SW53"/>
<proteinExistence type="predicted"/>
<comment type="caution">
    <text evidence="1">The sequence shown here is derived from an EMBL/GenBank/DDBJ whole genome shotgun (WGS) entry which is preliminary data.</text>
</comment>
<name>A0A7W9SW53_ARMRO</name>
<gene>
    <name evidence="1" type="ORF">HNQ39_005138</name>
</gene>
<dbReference type="Proteomes" id="UP000520814">
    <property type="component" value="Unassembled WGS sequence"/>
</dbReference>
<dbReference type="EMBL" id="JACHGW010000006">
    <property type="protein sequence ID" value="MBB6053304.1"/>
    <property type="molecule type" value="Genomic_DNA"/>
</dbReference>
<reference evidence="1 2" key="1">
    <citation type="submission" date="2020-08" db="EMBL/GenBank/DDBJ databases">
        <title>Genomic Encyclopedia of Type Strains, Phase IV (KMG-IV): sequencing the most valuable type-strain genomes for metagenomic binning, comparative biology and taxonomic classification.</title>
        <authorList>
            <person name="Goeker M."/>
        </authorList>
    </citation>
    <scope>NUCLEOTIDE SEQUENCE [LARGE SCALE GENOMIC DNA]</scope>
    <source>
        <strain evidence="1 2">DSM 23562</strain>
    </source>
</reference>
<keyword evidence="2" id="KW-1185">Reference proteome</keyword>
<protein>
    <submittedName>
        <fullName evidence="1">Uncharacterized protein</fullName>
    </submittedName>
</protein>
<sequence>MDLDEALGHAHEVGHHGRLFEHGVERLHAHAQLLIGLACEFAHGVLALVAPVPGIDEGGFLRLAGVPGAVLEDHEVISG</sequence>
<evidence type="ECO:0000313" key="1">
    <source>
        <dbReference type="EMBL" id="MBB6053304.1"/>
    </source>
</evidence>
<organism evidence="1 2">
    <name type="scientific">Armatimonas rosea</name>
    <dbReference type="NCBI Taxonomy" id="685828"/>
    <lineage>
        <taxon>Bacteria</taxon>
        <taxon>Bacillati</taxon>
        <taxon>Armatimonadota</taxon>
        <taxon>Armatimonadia</taxon>
        <taxon>Armatimonadales</taxon>
        <taxon>Armatimonadaceae</taxon>
        <taxon>Armatimonas</taxon>
    </lineage>
</organism>